<feature type="signal peptide" evidence="1">
    <location>
        <begin position="1"/>
        <end position="21"/>
    </location>
</feature>
<keyword evidence="3" id="KW-1185">Reference proteome</keyword>
<sequence length="94" mass="10336">MAALANLRGLLLVFCLSLLRPSKDPVSRLGLTLSHKRGIILTLTTTSRSLQRLAGKGAIMRWARSIGKSIGKCRCARFCNMLYVYDRIPSASSL</sequence>
<proteinExistence type="predicted"/>
<evidence type="ECO:0000313" key="2">
    <source>
        <dbReference type="EMBL" id="KAH7157960.1"/>
    </source>
</evidence>
<reference evidence="2" key="1">
    <citation type="journal article" date="2021" name="Nat. Commun.">
        <title>Genetic determinants of endophytism in the Arabidopsis root mycobiome.</title>
        <authorList>
            <person name="Mesny F."/>
            <person name="Miyauchi S."/>
            <person name="Thiergart T."/>
            <person name="Pickel B."/>
            <person name="Atanasova L."/>
            <person name="Karlsson M."/>
            <person name="Huettel B."/>
            <person name="Barry K.W."/>
            <person name="Haridas S."/>
            <person name="Chen C."/>
            <person name="Bauer D."/>
            <person name="Andreopoulos W."/>
            <person name="Pangilinan J."/>
            <person name="LaButti K."/>
            <person name="Riley R."/>
            <person name="Lipzen A."/>
            <person name="Clum A."/>
            <person name="Drula E."/>
            <person name="Henrissat B."/>
            <person name="Kohler A."/>
            <person name="Grigoriev I.V."/>
            <person name="Martin F.M."/>
            <person name="Hacquard S."/>
        </authorList>
    </citation>
    <scope>NUCLEOTIDE SEQUENCE</scope>
    <source>
        <strain evidence="2">MPI-CAGE-AT-0021</strain>
    </source>
</reference>
<evidence type="ECO:0008006" key="4">
    <source>
        <dbReference type="Google" id="ProtNLM"/>
    </source>
</evidence>
<dbReference type="AlphaFoldDB" id="A0A9P9FB18"/>
<organism evidence="2 3">
    <name type="scientific">Dactylonectria estremocensis</name>
    <dbReference type="NCBI Taxonomy" id="1079267"/>
    <lineage>
        <taxon>Eukaryota</taxon>
        <taxon>Fungi</taxon>
        <taxon>Dikarya</taxon>
        <taxon>Ascomycota</taxon>
        <taxon>Pezizomycotina</taxon>
        <taxon>Sordariomycetes</taxon>
        <taxon>Hypocreomycetidae</taxon>
        <taxon>Hypocreales</taxon>
        <taxon>Nectriaceae</taxon>
        <taxon>Dactylonectria</taxon>
    </lineage>
</organism>
<gene>
    <name evidence="2" type="ORF">B0J13DRAFT_185121</name>
</gene>
<comment type="caution">
    <text evidence="2">The sequence shown here is derived from an EMBL/GenBank/DDBJ whole genome shotgun (WGS) entry which is preliminary data.</text>
</comment>
<evidence type="ECO:0000256" key="1">
    <source>
        <dbReference type="SAM" id="SignalP"/>
    </source>
</evidence>
<name>A0A9P9FB18_9HYPO</name>
<protein>
    <recommendedName>
        <fullName evidence="4">Secreted protein</fullName>
    </recommendedName>
</protein>
<dbReference type="EMBL" id="JAGMUU010000003">
    <property type="protein sequence ID" value="KAH7157960.1"/>
    <property type="molecule type" value="Genomic_DNA"/>
</dbReference>
<feature type="chain" id="PRO_5040487649" description="Secreted protein" evidence="1">
    <location>
        <begin position="22"/>
        <end position="94"/>
    </location>
</feature>
<accession>A0A9P9FB18</accession>
<evidence type="ECO:0000313" key="3">
    <source>
        <dbReference type="Proteomes" id="UP000717696"/>
    </source>
</evidence>
<keyword evidence="1" id="KW-0732">Signal</keyword>
<dbReference type="Proteomes" id="UP000717696">
    <property type="component" value="Unassembled WGS sequence"/>
</dbReference>